<protein>
    <submittedName>
        <fullName evidence="1">Uncharacterized protein</fullName>
    </submittedName>
</protein>
<dbReference type="Proteomes" id="UP000000812">
    <property type="component" value="Chromosome"/>
</dbReference>
<dbReference type="KEGG" id="xfa:XF_2565"/>
<evidence type="ECO:0000313" key="1">
    <source>
        <dbReference type="EMBL" id="AAF85362.1"/>
    </source>
</evidence>
<dbReference type="HOGENOM" id="CLU_3013370_0_0_6"/>
<dbReference type="EMBL" id="AE003849">
    <property type="protein sequence ID" value="AAF85362.1"/>
    <property type="molecule type" value="Genomic_DNA"/>
</dbReference>
<proteinExistence type="predicted"/>
<accession>Q9PAF3</accession>
<name>Q9PAF3_XYLFA</name>
<sequence>MHCDDDNRIYRDSMCCYSSIPLDDLRPTMMCDLKDQGASVLTAEDVVFVLLTTDRH</sequence>
<reference evidence="1 2" key="1">
    <citation type="journal article" date="2000" name="Nature">
        <title>The genome sequence of the plant pathogen Xylella fastidiosa.</title>
        <authorList>
            <person name="Simpson A.J."/>
            <person name="Reinach F.C."/>
            <person name="Arruda P."/>
            <person name="Abreu F.A."/>
            <person name="Acencio M."/>
            <person name="Alvarenga R."/>
            <person name="Alves L.M."/>
            <person name="Araya J.E."/>
            <person name="Baia G.S."/>
            <person name="Baptista C.S."/>
            <person name="Barros M.H."/>
            <person name="Bonaccorsi E.D."/>
            <person name="Bordin S."/>
            <person name="Bove J.M."/>
            <person name="Briones M.R."/>
            <person name="Bueno M.R."/>
            <person name="Camargo A.A."/>
            <person name="Camargo L.E."/>
            <person name="Carraro D.M."/>
            <person name="Carrer H."/>
            <person name="Colauto N.B."/>
            <person name="Colombo C."/>
            <person name="Costa F.F."/>
            <person name="Costa M.C."/>
            <person name="Costa-Neto C.M."/>
            <person name="Coutinho L.L."/>
            <person name="Cristofani M."/>
            <person name="Dias-Neto E."/>
            <person name="Docena C."/>
            <person name="El-Dorry H."/>
            <person name="Facincani A.P."/>
            <person name="Ferreira A.J."/>
            <person name="Ferreira V.C."/>
            <person name="Ferro J.A."/>
            <person name="Fraga J.S."/>
            <person name="Franca S.C."/>
            <person name="Franco M.C."/>
            <person name="Frohme M."/>
            <person name="Furlan L.R."/>
            <person name="Garnier M."/>
            <person name="Goldman G.H."/>
            <person name="Goldman M.H."/>
            <person name="Gomes S.L."/>
            <person name="Gruber A."/>
            <person name="Ho P.L."/>
            <person name="Hoheisel J.D."/>
            <person name="Junqueira M.L."/>
            <person name="Kemper E.L."/>
            <person name="Kitajima J.P."/>
            <person name="Krieger J.E."/>
            <person name="Kuramae E.E."/>
            <person name="Laigret F."/>
            <person name="Lambais M.R."/>
            <person name="Leite L.C."/>
            <person name="Lemos E.G."/>
            <person name="Lemos M.V."/>
            <person name="Lopes S.A."/>
            <person name="Lopes C.R."/>
            <person name="Machado J.A."/>
            <person name="Machado M.A."/>
            <person name="Madeira A.M."/>
            <person name="Madeira H.M."/>
            <person name="Marino C.L."/>
            <person name="Marques M.V."/>
            <person name="Martins E.A."/>
            <person name="Martins E.M."/>
            <person name="Matsukuma A.Y."/>
            <person name="Menck C.F."/>
            <person name="Miracca E.C."/>
            <person name="Miyaki C.Y."/>
            <person name="Monteriro-Vitorello C.B."/>
            <person name="Moon D.H."/>
            <person name="Nagai M.A."/>
            <person name="Nascimento A.L."/>
            <person name="Netto L.E."/>
            <person name="Nhani A.Jr."/>
            <person name="Nobrega F.G."/>
            <person name="Nunes L.R."/>
            <person name="Oliveira M.A."/>
            <person name="de Oliveira M.C."/>
            <person name="de Oliveira R.C."/>
            <person name="Palmieri D.A."/>
            <person name="Paris A."/>
            <person name="Peixoto B.R."/>
            <person name="Pereira G.A."/>
            <person name="Pereira H.A.Jr."/>
            <person name="Pesquero J.B."/>
            <person name="Quaggio R.B."/>
            <person name="Roberto P.G."/>
            <person name="Rodrigues V."/>
            <person name="de M Rosa A.J."/>
            <person name="de Rosa V.E.Jr."/>
            <person name="de Sa R.G."/>
            <person name="Santelli R.V."/>
            <person name="Sawasaki H.E."/>
            <person name="da Silva A.C."/>
            <person name="da Silva A.M."/>
            <person name="da Silva F.R."/>
            <person name="da Silva W.A.Jr."/>
            <person name="da Silveira J.F."/>
            <person name="Silvestri M.L."/>
            <person name="Siqueira W.J."/>
            <person name="de Souza A.A."/>
            <person name="de Souza A.P."/>
            <person name="Terenzi M.F."/>
            <person name="Truffi D."/>
            <person name="Tsai S.M."/>
            <person name="Tsuhako M.H."/>
            <person name="Vallada H."/>
            <person name="Van Sluys M.A."/>
            <person name="Verjovski-Almeida S."/>
            <person name="Vettore A.L."/>
            <person name="Zago M.A."/>
            <person name="Zatz M."/>
            <person name="Meidanis J."/>
            <person name="Setubal J.C."/>
        </authorList>
    </citation>
    <scope>NUCLEOTIDE SEQUENCE [LARGE SCALE GENOMIC DNA]</scope>
    <source>
        <strain evidence="1 2">9a5c</strain>
    </source>
</reference>
<gene>
    <name evidence="1" type="ordered locus">XF_2565</name>
</gene>
<dbReference type="PIR" id="H82540">
    <property type="entry name" value="H82540"/>
</dbReference>
<evidence type="ECO:0000313" key="2">
    <source>
        <dbReference type="Proteomes" id="UP000000812"/>
    </source>
</evidence>
<dbReference type="AlphaFoldDB" id="Q9PAF3"/>
<organism evidence="1 2">
    <name type="scientific">Xylella fastidiosa (strain 9a5c)</name>
    <dbReference type="NCBI Taxonomy" id="160492"/>
    <lineage>
        <taxon>Bacteria</taxon>
        <taxon>Pseudomonadati</taxon>
        <taxon>Pseudomonadota</taxon>
        <taxon>Gammaproteobacteria</taxon>
        <taxon>Lysobacterales</taxon>
        <taxon>Lysobacteraceae</taxon>
        <taxon>Xylella</taxon>
    </lineage>
</organism>